<accession>A0ABQ5VER8</accession>
<comment type="caution">
    <text evidence="1">The sequence shown here is derived from an EMBL/GenBank/DDBJ whole genome shotgun (WGS) entry which is preliminary data.</text>
</comment>
<dbReference type="RefSeq" id="WP_284369794.1">
    <property type="nucleotide sequence ID" value="NZ_BSNL01000001.1"/>
</dbReference>
<evidence type="ECO:0008006" key="3">
    <source>
        <dbReference type="Google" id="ProtNLM"/>
    </source>
</evidence>
<evidence type="ECO:0000313" key="2">
    <source>
        <dbReference type="Proteomes" id="UP001161388"/>
    </source>
</evidence>
<dbReference type="Proteomes" id="UP001161388">
    <property type="component" value="Unassembled WGS sequence"/>
</dbReference>
<dbReference type="InterPro" id="IPR036890">
    <property type="entry name" value="HATPase_C_sf"/>
</dbReference>
<proteinExistence type="predicted"/>
<protein>
    <recommendedName>
        <fullName evidence="3">Histidine kinase-, DNA gyrase B-, and HSP90-like ATPase</fullName>
    </recommendedName>
</protein>
<dbReference type="InterPro" id="IPR011856">
    <property type="entry name" value="tRNA_endonuc-like_dom_sf"/>
</dbReference>
<gene>
    <name evidence="1" type="ORF">GCM10007927_02600</name>
</gene>
<organism evidence="1 2">
    <name type="scientific">Sulfitobacter pacificus</name>
    <dbReference type="NCBI Taxonomy" id="1499314"/>
    <lineage>
        <taxon>Bacteria</taxon>
        <taxon>Pseudomonadati</taxon>
        <taxon>Pseudomonadota</taxon>
        <taxon>Alphaproteobacteria</taxon>
        <taxon>Rhodobacterales</taxon>
        <taxon>Roseobacteraceae</taxon>
        <taxon>Sulfitobacter</taxon>
    </lineage>
</organism>
<name>A0ABQ5VER8_9RHOB</name>
<dbReference type="Gene3D" id="3.30.565.10">
    <property type="entry name" value="Histidine kinase-like ATPase, C-terminal domain"/>
    <property type="match status" value="1"/>
</dbReference>
<dbReference type="Pfam" id="PF13589">
    <property type="entry name" value="HATPase_c_3"/>
    <property type="match status" value="1"/>
</dbReference>
<reference evidence="1" key="2">
    <citation type="submission" date="2023-01" db="EMBL/GenBank/DDBJ databases">
        <title>Draft genome sequence of Sulfitobacter pacificus strain NBRC 109915.</title>
        <authorList>
            <person name="Sun Q."/>
            <person name="Mori K."/>
        </authorList>
    </citation>
    <scope>NUCLEOTIDE SEQUENCE</scope>
    <source>
        <strain evidence="1">NBRC 109915</strain>
    </source>
</reference>
<dbReference type="EMBL" id="BSNL01000001">
    <property type="protein sequence ID" value="GLQ25457.1"/>
    <property type="molecule type" value="Genomic_DNA"/>
</dbReference>
<dbReference type="SUPFAM" id="SSF55874">
    <property type="entry name" value="ATPase domain of HSP90 chaperone/DNA topoisomerase II/histidine kinase"/>
    <property type="match status" value="1"/>
</dbReference>
<keyword evidence="2" id="KW-1185">Reference proteome</keyword>
<dbReference type="Gene3D" id="3.40.1350.10">
    <property type="match status" value="1"/>
</dbReference>
<sequence>MQQKAHFLVNPRLTRILGETYRSSEAALKELVDNAWDADALNVWIDIPSPLMPAPIVVRDDGVGMGEAQIRQNYLDIASDKRQRSGKITAKYKRKVKGRKGIGKFAGLTLASSMKMISINGKNRCSLTIDKQVLLEANDDLEKIPLDFIIENFLSEETGSIVELSSLDQSLNFPTPDKLKELLFREYGQERLFQIHVNGDVLGIADLPGHNVKKQHALDAVGQVDLHYTISHSKSKPKTAGISLRVDGKIVGNPSFFGLEDDEEIPLKLLKNLTGEISVPETSGMVTADWGGVNESSKAFEKLGEFVREEVKSKLQTTHNKQLNLQKARLQKQINRRLENLPEHRRGFAEKAVHKILTKYYEESDARAQVIADVALDAMELDGYWEVLDKINEASKGEVLHFAEALGDFGLLEISNIHSQAKRRIEFLDYLSELVLKPNTREDTMHRALDTNLWLFGTRYSLMASNESLKTIVRRFCDKRYSGNRASNRPDLLLTQGFDGRYLLVEFKRPNKTIGREEVAQAEGYRDELANQLDSSSAFEIMVIGKGKAANLSPDNLASNISIHSYGSIISAARNEIEWLVKALK</sequence>
<evidence type="ECO:0000313" key="1">
    <source>
        <dbReference type="EMBL" id="GLQ25457.1"/>
    </source>
</evidence>
<reference evidence="1" key="1">
    <citation type="journal article" date="2014" name="Int. J. Syst. Evol. Microbiol.">
        <title>Complete genome of a new Firmicutes species belonging to the dominant human colonic microbiota ('Ruminococcus bicirculans') reveals two chromosomes and a selective capacity to utilize plant glucans.</title>
        <authorList>
            <consortium name="NISC Comparative Sequencing Program"/>
            <person name="Wegmann U."/>
            <person name="Louis P."/>
            <person name="Goesmann A."/>
            <person name="Henrissat B."/>
            <person name="Duncan S.H."/>
            <person name="Flint H.J."/>
        </authorList>
    </citation>
    <scope>NUCLEOTIDE SEQUENCE</scope>
    <source>
        <strain evidence="1">NBRC 109915</strain>
    </source>
</reference>